<accession>A0AAE9VXD3</accession>
<protein>
    <submittedName>
        <fullName evidence="1">Uncharacterized protein</fullName>
    </submittedName>
</protein>
<dbReference type="Proteomes" id="UP001223579">
    <property type="component" value="Segment"/>
</dbReference>
<keyword evidence="2" id="KW-1185">Reference proteome</keyword>
<sequence>MGTDFENNLCPLEKFFGRNVYKVDREAISKHGMPKFASDTVVRVNNPTVKFENKTYSVKGIVYSDHFNTWVYEILQGFYIVESELEEI</sequence>
<reference evidence="1 2" key="1">
    <citation type="submission" date="2022-11" db="EMBL/GenBank/DDBJ databases">
        <authorList>
            <person name="Cortes-Martin A."/>
            <person name="Buttimer C.T.H."/>
            <person name="Hill C."/>
        </authorList>
    </citation>
    <scope>NUCLEOTIDE SEQUENCE [LARGE SCALE GENOMIC DNA]</scope>
</reference>
<evidence type="ECO:0000313" key="2">
    <source>
        <dbReference type="Proteomes" id="UP001223579"/>
    </source>
</evidence>
<gene>
    <name evidence="1" type="ORF">A73_57</name>
</gene>
<dbReference type="EMBL" id="OP778609">
    <property type="protein sequence ID" value="WBF77633.1"/>
    <property type="molecule type" value="Genomic_DNA"/>
</dbReference>
<evidence type="ECO:0000313" key="1">
    <source>
        <dbReference type="EMBL" id="WBF77633.1"/>
    </source>
</evidence>
<name>A0AAE9VXD3_9CAUD</name>
<proteinExistence type="predicted"/>
<organism evidence="1 2">
    <name type="scientific">Escherichia phage A73</name>
    <dbReference type="NCBI Taxonomy" id="3003819"/>
    <lineage>
        <taxon>Viruses</taxon>
        <taxon>Duplodnaviria</taxon>
        <taxon>Heunggongvirae</taxon>
        <taxon>Uroviricota</taxon>
        <taxon>Caudoviricetes</taxon>
        <taxon>Vequintavirinae</taxon>
        <taxon>Septuagintavirus</taxon>
        <taxon>Septuagintavirus A73</taxon>
    </lineage>
</organism>